<dbReference type="Gene3D" id="3.40.1260.10">
    <property type="entry name" value="DsrEFH-like"/>
    <property type="match status" value="1"/>
</dbReference>
<reference evidence="1 2" key="1">
    <citation type="submission" date="2021-01" db="EMBL/GenBank/DDBJ databases">
        <title>Genomic Encyclopedia of Type Strains, Phase IV (KMG-IV): sequencing the most valuable type-strain genomes for metagenomic binning, comparative biology and taxonomic classification.</title>
        <authorList>
            <person name="Goeker M."/>
        </authorList>
    </citation>
    <scope>NUCLEOTIDE SEQUENCE [LARGE SCALE GENOMIC DNA]</scope>
    <source>
        <strain evidence="1 2">DSM 24834</strain>
    </source>
</reference>
<proteinExistence type="predicted"/>
<protein>
    <submittedName>
        <fullName evidence="1">Sulfur relay (Sulfurtransferase) complex TusBCD TusD component (DsrE family)</fullName>
    </submittedName>
</protein>
<dbReference type="SUPFAM" id="SSF75169">
    <property type="entry name" value="DsrEFH-like"/>
    <property type="match status" value="1"/>
</dbReference>
<keyword evidence="2" id="KW-1185">Reference proteome</keyword>
<evidence type="ECO:0000313" key="1">
    <source>
        <dbReference type="EMBL" id="MBM7583537.1"/>
    </source>
</evidence>
<sequence>MHIGMMITAASESSSFATAERIVLLGLERNWSFSIFFMDNGVYAIKRFTRLLTEKNHIKLIACAHNCEERELPIDEGVKSGSQADWARIVDEAERVMVFG</sequence>
<evidence type="ECO:0000313" key="2">
    <source>
        <dbReference type="Proteomes" id="UP001646157"/>
    </source>
</evidence>
<dbReference type="RefSeq" id="WP_205167810.1">
    <property type="nucleotide sequence ID" value="NZ_JAFBDZ010000001.1"/>
</dbReference>
<accession>A0ABS2N6Q8</accession>
<comment type="caution">
    <text evidence="1">The sequence shown here is derived from an EMBL/GenBank/DDBJ whole genome shotgun (WGS) entry which is preliminary data.</text>
</comment>
<gene>
    <name evidence="1" type="ORF">JOC86_000074</name>
</gene>
<dbReference type="Proteomes" id="UP001646157">
    <property type="component" value="Unassembled WGS sequence"/>
</dbReference>
<name>A0ABS2N6Q8_9BACI</name>
<organism evidence="1 2">
    <name type="scientific">Rossellomorea pakistanensis</name>
    <dbReference type="NCBI Taxonomy" id="992288"/>
    <lineage>
        <taxon>Bacteria</taxon>
        <taxon>Bacillati</taxon>
        <taxon>Bacillota</taxon>
        <taxon>Bacilli</taxon>
        <taxon>Bacillales</taxon>
        <taxon>Bacillaceae</taxon>
        <taxon>Rossellomorea</taxon>
    </lineage>
</organism>
<dbReference type="InterPro" id="IPR027396">
    <property type="entry name" value="DsrEFH-like"/>
</dbReference>
<dbReference type="EMBL" id="JAFBDZ010000001">
    <property type="protein sequence ID" value="MBM7583537.1"/>
    <property type="molecule type" value="Genomic_DNA"/>
</dbReference>